<proteinExistence type="predicted"/>
<evidence type="ECO:0000313" key="1">
    <source>
        <dbReference type="EMBL" id="NGM49315.1"/>
    </source>
</evidence>
<sequence length="51" mass="5586">MAASLLAEQTMSGDEIIGAPLDGRRCRWLRLQAEGQSVAGTTDERFDHDPI</sequence>
<dbReference type="AlphaFoldDB" id="A0A6G4QVP3"/>
<accession>A0A6G4QVP3</accession>
<protein>
    <submittedName>
        <fullName evidence="1">Uncharacterized protein</fullName>
    </submittedName>
</protein>
<name>A0A6G4QVP3_9CAUL</name>
<comment type="caution">
    <text evidence="1">The sequence shown here is derived from an EMBL/GenBank/DDBJ whole genome shotgun (WGS) entry which is preliminary data.</text>
</comment>
<dbReference type="EMBL" id="JAAKGT010000002">
    <property type="protein sequence ID" value="NGM49315.1"/>
    <property type="molecule type" value="Genomic_DNA"/>
</dbReference>
<organism evidence="1">
    <name type="scientific">Caulobacter sp. 602-2</name>
    <dbReference type="NCBI Taxonomy" id="2710887"/>
    <lineage>
        <taxon>Bacteria</taxon>
        <taxon>Pseudomonadati</taxon>
        <taxon>Pseudomonadota</taxon>
        <taxon>Alphaproteobacteria</taxon>
        <taxon>Caulobacterales</taxon>
        <taxon>Caulobacteraceae</taxon>
        <taxon>Caulobacter</taxon>
    </lineage>
</organism>
<gene>
    <name evidence="1" type="ORF">G5B46_06825</name>
</gene>
<reference evidence="1" key="1">
    <citation type="submission" date="2020-02" db="EMBL/GenBank/DDBJ databases">
        <authorList>
            <person name="Gao J."/>
            <person name="Sun J."/>
        </authorList>
    </citation>
    <scope>NUCLEOTIDE SEQUENCE</scope>
    <source>
        <strain evidence="1">602-2</strain>
    </source>
</reference>
<dbReference type="RefSeq" id="WP_165257199.1">
    <property type="nucleotide sequence ID" value="NZ_JAAKGT010000002.1"/>
</dbReference>